<dbReference type="HOGENOM" id="CLU_2895318_0_0_4"/>
<keyword evidence="2" id="KW-1185">Reference proteome</keyword>
<gene>
    <name evidence="1" type="ORF">BRPE64_CCDS08190</name>
</gene>
<evidence type="ECO:0000313" key="1">
    <source>
        <dbReference type="EMBL" id="BAN26902.1"/>
    </source>
</evidence>
<evidence type="ECO:0000313" key="2">
    <source>
        <dbReference type="Proteomes" id="UP000013966"/>
    </source>
</evidence>
<reference evidence="1 2" key="1">
    <citation type="journal article" date="2013" name="Genome Announc.">
        <title>Complete Genome Sequence of Burkholderia sp. Strain RPE64, Bacterial Symbiont of the Bean Bug Riptortus pedestris.</title>
        <authorList>
            <person name="Shibata T.F."/>
            <person name="Maeda T."/>
            <person name="Nikoh N."/>
            <person name="Yamaguchi K."/>
            <person name="Oshima K."/>
            <person name="Hattori M."/>
            <person name="Nishiyama T."/>
            <person name="Hasebe M."/>
            <person name="Fukatsu T."/>
            <person name="Kikuchi Y."/>
            <person name="Shigenobu S."/>
        </authorList>
    </citation>
    <scope>NUCLEOTIDE SEQUENCE [LARGE SCALE GENOMIC DNA]</scope>
</reference>
<dbReference type="STRING" id="758793.BRPE64_CCDS08190"/>
<dbReference type="PATRIC" id="fig|758793.3.peg.5123"/>
<proteinExistence type="predicted"/>
<organism evidence="1 2">
    <name type="scientific">Caballeronia insecticola</name>
    <dbReference type="NCBI Taxonomy" id="758793"/>
    <lineage>
        <taxon>Bacteria</taxon>
        <taxon>Pseudomonadati</taxon>
        <taxon>Pseudomonadota</taxon>
        <taxon>Betaproteobacteria</taxon>
        <taxon>Burkholderiales</taxon>
        <taxon>Burkholderiaceae</taxon>
        <taxon>Caballeronia</taxon>
    </lineage>
</organism>
<accession>R4X415</accession>
<sequence>MYCNRACRICHEVLRVRSPRARADAGLQDVALNLNINLSSQIASQNIVFGYKAKLLAMQRVR</sequence>
<reference evidence="1 2" key="2">
    <citation type="journal article" date="2018" name="Int. J. Syst. Evol. Microbiol.">
        <title>Burkholderia insecticola sp. nov., a gut symbiotic bacterium of the bean bug Riptortus pedestris.</title>
        <authorList>
            <person name="Takeshita K."/>
            <person name="Tamaki H."/>
            <person name="Ohbayashi T."/>
            <person name="Meng X.-Y."/>
            <person name="Sone T."/>
            <person name="Mitani Y."/>
            <person name="Peeters C."/>
            <person name="Kikuchi Y."/>
            <person name="Vandamme P."/>
        </authorList>
    </citation>
    <scope>NUCLEOTIDE SEQUENCE [LARGE SCALE GENOMIC DNA]</scope>
    <source>
        <strain evidence="1">RPE64</strain>
    </source>
</reference>
<dbReference type="EMBL" id="AP013060">
    <property type="protein sequence ID" value="BAN26902.1"/>
    <property type="molecule type" value="Genomic_DNA"/>
</dbReference>
<dbReference type="AlphaFoldDB" id="R4X415"/>
<dbReference type="Proteomes" id="UP000013966">
    <property type="component" value="Chromosome 3"/>
</dbReference>
<protein>
    <submittedName>
        <fullName evidence="1">Uncharacterized protein</fullName>
    </submittedName>
</protein>
<name>R4X415_9BURK</name>
<dbReference type="KEGG" id="buo:BRPE64_CCDS08190"/>